<comment type="caution">
    <text evidence="1">The sequence shown here is derived from an EMBL/GenBank/DDBJ whole genome shotgun (WGS) entry which is preliminary data.</text>
</comment>
<evidence type="ECO:0000313" key="1">
    <source>
        <dbReference type="EMBL" id="CAE7553777.1"/>
    </source>
</evidence>
<feature type="non-terminal residue" evidence="1">
    <location>
        <position position="455"/>
    </location>
</feature>
<evidence type="ECO:0000313" key="2">
    <source>
        <dbReference type="Proteomes" id="UP000649617"/>
    </source>
</evidence>
<reference evidence="1" key="1">
    <citation type="submission" date="2021-02" db="EMBL/GenBank/DDBJ databases">
        <authorList>
            <person name="Dougan E. K."/>
            <person name="Rhodes N."/>
            <person name="Thang M."/>
            <person name="Chan C."/>
        </authorList>
    </citation>
    <scope>NUCLEOTIDE SEQUENCE</scope>
</reference>
<dbReference type="Proteomes" id="UP000649617">
    <property type="component" value="Unassembled WGS sequence"/>
</dbReference>
<sequence>MKTLAAELAEQDMNSISSGVALLTACAKHETVTLWVDAKVLLTQWESSEKVGEDTGPEVQAFIHQCGVVSAKVEQFLTPALDAIASVVGGPSGLKNDAFPCLRTGAGVRGLARILKVGQWVNAQDSLTSALASAVSGCCQLIEKIHELESSQTVETFSGAAVALHGMTSNKDMAILRAIPDGDGLGLGVPDGVAAIIEKMTGILDVHKDLPSKTFQSLLQDGQLEKLLSVAGKVEASLGKDAQTQLRVAQLAQQFALPAESRDGKALFDKALDSKDKISACIVNLVEINTAASAKYPWLDADQLQQMSMSLQGSLKEKIQQVTDSLARRKAALKDLCVTLQALEDAAKNMDAEKAKPTLLRLDDGGMSAFLDEESHGDGIMSWEADLSSINGFAAPASTLKAVLEDFPTQKCAAKILWASMATPLLFKHESELLSKATNTLTDDEKQKLMAWYAD</sequence>
<keyword evidence="2" id="KW-1185">Reference proteome</keyword>
<proteinExistence type="predicted"/>
<dbReference type="PROSITE" id="PS51257">
    <property type="entry name" value="PROKAR_LIPOPROTEIN"/>
    <property type="match status" value="1"/>
</dbReference>
<dbReference type="AlphaFoldDB" id="A0A812U5S6"/>
<gene>
    <name evidence="1" type="ORF">SPIL2461_LOCUS14727</name>
</gene>
<accession>A0A812U5S6</accession>
<organism evidence="1 2">
    <name type="scientific">Symbiodinium pilosum</name>
    <name type="common">Dinoflagellate</name>
    <dbReference type="NCBI Taxonomy" id="2952"/>
    <lineage>
        <taxon>Eukaryota</taxon>
        <taxon>Sar</taxon>
        <taxon>Alveolata</taxon>
        <taxon>Dinophyceae</taxon>
        <taxon>Suessiales</taxon>
        <taxon>Symbiodiniaceae</taxon>
        <taxon>Symbiodinium</taxon>
    </lineage>
</organism>
<protein>
    <submittedName>
        <fullName evidence="1">Uncharacterized protein</fullName>
    </submittedName>
</protein>
<dbReference type="EMBL" id="CAJNIZ010034559">
    <property type="protein sequence ID" value="CAE7553777.1"/>
    <property type="molecule type" value="Genomic_DNA"/>
</dbReference>
<name>A0A812U5S6_SYMPI</name>